<dbReference type="Proteomes" id="UP000070394">
    <property type="component" value="Unassembled WGS sequence"/>
</dbReference>
<dbReference type="NCBIfam" id="TIGR01539">
    <property type="entry name" value="portal_lambda"/>
    <property type="match status" value="1"/>
</dbReference>
<dbReference type="AlphaFoldDB" id="A0A133ZYU2"/>
<organism evidence="1 2">
    <name type="scientific">Lachnoanaerobaculum saburreum</name>
    <dbReference type="NCBI Taxonomy" id="467210"/>
    <lineage>
        <taxon>Bacteria</taxon>
        <taxon>Bacillati</taxon>
        <taxon>Bacillota</taxon>
        <taxon>Clostridia</taxon>
        <taxon>Lachnospirales</taxon>
        <taxon>Lachnospiraceae</taxon>
        <taxon>Lachnoanaerobaculum</taxon>
    </lineage>
</organism>
<keyword evidence="2" id="KW-1185">Reference proteome</keyword>
<evidence type="ECO:0000313" key="1">
    <source>
        <dbReference type="EMBL" id="KXB60609.1"/>
    </source>
</evidence>
<dbReference type="Pfam" id="PF05136">
    <property type="entry name" value="Phage_portal_2"/>
    <property type="match status" value="1"/>
</dbReference>
<dbReference type="EMBL" id="LSDA01000011">
    <property type="protein sequence ID" value="KXB60609.1"/>
    <property type="molecule type" value="Genomic_DNA"/>
</dbReference>
<dbReference type="RefSeq" id="WP_334292108.1">
    <property type="nucleotide sequence ID" value="NZ_KQ959775.1"/>
</dbReference>
<reference evidence="2" key="1">
    <citation type="submission" date="2016-01" db="EMBL/GenBank/DDBJ databases">
        <authorList>
            <person name="Mitreva M."/>
            <person name="Pepin K.H."/>
            <person name="Mihindukulasuriya K.A."/>
            <person name="Fulton R."/>
            <person name="Fronick C."/>
            <person name="O'Laughlin M."/>
            <person name="Miner T."/>
            <person name="Herter B."/>
            <person name="Rosa B.A."/>
            <person name="Cordes M."/>
            <person name="Tomlinson C."/>
            <person name="Wollam A."/>
            <person name="Palsikar V.B."/>
            <person name="Mardis E.R."/>
            <person name="Wilson R.K."/>
        </authorList>
    </citation>
    <scope>NUCLEOTIDE SEQUENCE [LARGE SCALE GENOMIC DNA]</scope>
    <source>
        <strain evidence="2">DNF00896</strain>
    </source>
</reference>
<proteinExistence type="predicted"/>
<evidence type="ECO:0000313" key="2">
    <source>
        <dbReference type="Proteomes" id="UP000070394"/>
    </source>
</evidence>
<sequence>MSVSWLDNIISFISPEWGAKREAWRQSLYEMRSYDAGDYSRGNANWRVTNQSAEYTDKYSRDNVRARARDLERNSDMMNSVIGAYKRNVIGGGYILQSKTGSDDLNDVIESAWRKWCKKQNCDVTGTQSFTQMMRMCMKRKKIDGGILIVKRYTSDGFLPFKLQTFEVDELDNSQMTPKIQGNKVVGGIELNEYNKPVGYWIRQYPVDSLALTTPVYVEAKDVIFLYTKHRPSQIREMSDMSPTITRIRDANEFMVAVSVKERIAACLSVFIKKTIPTTGIGRGIGVGQGSLHDYQGKSITPGMIKELNAGDEIQVVNPAGQATDAASYIKLQQRLVGAGQGISYEATSRDMSESNYSSTRQGIIEDEMTYAEEKEMLTEVMDEIFETFVISLWLSGSIQIKDFWKNKDKYLDHAWIIAPKKWIDPQKEANANKIALNTGQKTFKQIAAEQGKDWKEQIEEIADVLAYAREFGIDMGSVIFDKTKEDLYEDEEDDSTAKG</sequence>
<dbReference type="STRING" id="467210.HMPREF1866_00390"/>
<comment type="caution">
    <text evidence="1">The sequence shown here is derived from an EMBL/GenBank/DDBJ whole genome shotgun (WGS) entry which is preliminary data.</text>
</comment>
<dbReference type="InterPro" id="IPR006429">
    <property type="entry name" value="Phage_lambda_portal"/>
</dbReference>
<name>A0A133ZYU2_9FIRM</name>
<accession>A0A133ZYU2</accession>
<gene>
    <name evidence="1" type="ORF">HMPREF1866_00390</name>
</gene>
<dbReference type="GO" id="GO:0005198">
    <property type="term" value="F:structural molecule activity"/>
    <property type="evidence" value="ECO:0007669"/>
    <property type="project" value="InterPro"/>
</dbReference>
<dbReference type="GO" id="GO:0019068">
    <property type="term" value="P:virion assembly"/>
    <property type="evidence" value="ECO:0007669"/>
    <property type="project" value="InterPro"/>
</dbReference>
<dbReference type="PATRIC" id="fig|467210.3.peg.385"/>
<protein>
    <submittedName>
        <fullName evidence="1">Phage portal protein, lambda family</fullName>
    </submittedName>
</protein>